<reference evidence="1 2" key="1">
    <citation type="submission" date="2017-04" db="EMBL/GenBank/DDBJ databases">
        <title>Complete Genome Sequence of the Bacillus horikoshii 20a strain from Cuatro Cienegas, Coahuila, Mexico.</title>
        <authorList>
            <person name="Zarza E."/>
            <person name="Alcaraz L.D."/>
            <person name="Aguilar-Salinas B."/>
            <person name="Islas A."/>
            <person name="Olmedo-Alvarez G."/>
        </authorList>
    </citation>
    <scope>NUCLEOTIDE SEQUENCE [LARGE SCALE GENOMIC DNA]</scope>
    <source>
        <strain evidence="1 2">20a</strain>
    </source>
</reference>
<gene>
    <name evidence="1" type="ORF">B4U37_12330</name>
</gene>
<proteinExistence type="predicted"/>
<organism evidence="1 2">
    <name type="scientific">Sutcliffiella horikoshii</name>
    <dbReference type="NCBI Taxonomy" id="79883"/>
    <lineage>
        <taxon>Bacteria</taxon>
        <taxon>Bacillati</taxon>
        <taxon>Bacillota</taxon>
        <taxon>Bacilli</taxon>
        <taxon>Bacillales</taxon>
        <taxon>Bacillaceae</taxon>
        <taxon>Sutcliffiella</taxon>
    </lineage>
</organism>
<dbReference type="Pfam" id="PF04299">
    <property type="entry name" value="FMN_bind_2"/>
    <property type="match status" value="1"/>
</dbReference>
<dbReference type="PIRSF" id="PIRSF010372">
    <property type="entry name" value="PaiB"/>
    <property type="match status" value="1"/>
</dbReference>
<name>A0ABM6KJQ2_9BACI</name>
<evidence type="ECO:0000313" key="1">
    <source>
        <dbReference type="EMBL" id="ART76780.1"/>
    </source>
</evidence>
<dbReference type="InterPro" id="IPR012349">
    <property type="entry name" value="Split_barrel_FMN-bd"/>
</dbReference>
<protein>
    <submittedName>
        <fullName evidence="1">Transcriptional regulator</fullName>
    </submittedName>
</protein>
<dbReference type="SUPFAM" id="SSF50475">
    <property type="entry name" value="FMN-binding split barrel"/>
    <property type="match status" value="1"/>
</dbReference>
<dbReference type="GeneID" id="96739208"/>
<dbReference type="Gene3D" id="2.30.110.10">
    <property type="entry name" value="Electron Transport, Fmn-binding Protein, Chain A"/>
    <property type="match status" value="1"/>
</dbReference>
<dbReference type="RefSeq" id="WP_088018484.1">
    <property type="nucleotide sequence ID" value="NZ_CP020880.1"/>
</dbReference>
<dbReference type="InterPro" id="IPR007396">
    <property type="entry name" value="TR_PAI2-type"/>
</dbReference>
<accession>A0ABM6KJQ2</accession>
<dbReference type="PANTHER" id="PTHR35802">
    <property type="entry name" value="PROTEASE SYNTHASE AND SPORULATION PROTEIN PAI 2"/>
    <property type="match status" value="1"/>
</dbReference>
<keyword evidence="2" id="KW-1185">Reference proteome</keyword>
<evidence type="ECO:0000313" key="2">
    <source>
        <dbReference type="Proteomes" id="UP000195573"/>
    </source>
</evidence>
<dbReference type="EMBL" id="CP020880">
    <property type="protein sequence ID" value="ART76780.1"/>
    <property type="molecule type" value="Genomic_DNA"/>
</dbReference>
<dbReference type="Proteomes" id="UP000195573">
    <property type="component" value="Chromosome"/>
</dbReference>
<dbReference type="PANTHER" id="PTHR35802:SF1">
    <property type="entry name" value="PROTEASE SYNTHASE AND SPORULATION PROTEIN PAI 2"/>
    <property type="match status" value="1"/>
</dbReference>
<sequence>MYIPKQFRKEETTDIVQFIRANSFGVLFSQHDLLPTATHLPFILSAEEDGSITLLSHMAKANPQWKTLDSKDALVVFNGPHAYISASWYEEENTVSTWNYLSAHASGKVEILQDDQSLLHILKEATDFYEKGMKNPWRLEDNLETVESMLGGIVGLRIRVQNLQGKWKLNQHHSTERKERVVQQLKKQPHYDSIEIARLMELELDLQLNKKE</sequence>